<comment type="caution">
    <text evidence="1">The sequence shown here is derived from an EMBL/GenBank/DDBJ whole genome shotgun (WGS) entry which is preliminary data.</text>
</comment>
<evidence type="ECO:0000313" key="2">
    <source>
        <dbReference type="Proteomes" id="UP001431532"/>
    </source>
</evidence>
<dbReference type="EMBL" id="JASCXW010000005">
    <property type="protein sequence ID" value="MDI6452473.1"/>
    <property type="molecule type" value="Genomic_DNA"/>
</dbReference>
<dbReference type="Gene3D" id="2.160.20.110">
    <property type="match status" value="2"/>
</dbReference>
<evidence type="ECO:0000313" key="1">
    <source>
        <dbReference type="EMBL" id="MDI6452473.1"/>
    </source>
</evidence>
<dbReference type="Proteomes" id="UP001431532">
    <property type="component" value="Unassembled WGS sequence"/>
</dbReference>
<organism evidence="1 2">
    <name type="scientific">Peloplasma aerotolerans</name>
    <dbReference type="NCBI Taxonomy" id="3044389"/>
    <lineage>
        <taxon>Bacteria</taxon>
        <taxon>Bacillati</taxon>
        <taxon>Mycoplasmatota</taxon>
        <taxon>Mollicutes</taxon>
        <taxon>Acholeplasmatales</taxon>
        <taxon>Acholeplasmataceae</taxon>
        <taxon>Peloplasma</taxon>
    </lineage>
</organism>
<protein>
    <submittedName>
        <fullName evidence="1">Uncharacterized protein</fullName>
    </submittedName>
</protein>
<gene>
    <name evidence="1" type="ORF">QJ521_02745</name>
</gene>
<dbReference type="RefSeq" id="WP_282838888.1">
    <property type="nucleotide sequence ID" value="NZ_JASCXW010000005.1"/>
</dbReference>
<reference evidence="1" key="1">
    <citation type="submission" date="2023-05" db="EMBL/GenBank/DDBJ databases">
        <title>Mariniplasma microaerophilum sp. nov., a novel anaerobic mollicute isolated from terrestrial mud volcano, Taman Peninsula, Russia.</title>
        <authorList>
            <person name="Khomyakova M.A."/>
            <person name="Merkel A.Y."/>
            <person name="Slobodkin A.I."/>
        </authorList>
    </citation>
    <scope>NUCLEOTIDE SEQUENCE</scope>
    <source>
        <strain evidence="1">M4Ah</strain>
    </source>
</reference>
<accession>A0AAW6UBZ5</accession>
<sequence>MKRIMLKKMILSLFIAVAFLFLVNLLGFHGIKGIDYQESSSWKGHDLGFVPQSDVNFESQYVPFGDIIESISSIDVNKKYVIESAYDLYMFSELSRGPHKTAYLSLNYVLGGHIDYYEIVQQNISYRYIPVGFLEPFTGTFDGQGYEITNLFFQSILSEDDYNNNYPGLRFFAMFSRVSSTGVVKNLGLINPIIIQPIEWGIMDHVSIVAGENFGLIENVYVIDERGTTAGLNVEGAFNISGLVSINQGTFRYSYIASPHIKSSAVVDNISTHVVSYLNLGTMNHVYYDESILVGVDTITTIGIGLTTEAFQNHTYFSEDWFFNDSYHGLANGSNGHALLTLNDTYPILQGLKVNETKMYITNAVDFVYMNKLLNTSGYFRDSHYQITHDIDMNQVSATAYQAARVAFTGTLSGSVSSESTRLYERNSSQGGDINYHTILNLRITIASEVGNFASYALFSSFFGTVENINFVNYSIETSGINNYTHKAKILVGSIAGQMNSGMIHNVHVHGNIHVVQSPSDMTKLYVGGLVGEGSGLIDYASTNGTLVHDLQSYHAKSSGSATGGFVGRSNGLTVEYGYNALDITGLGYLNMNTSVTYIGGIIGFGQIDSMLKVINEGLVLSHDEMGYLHTLYAGGIIGLSSNQLGAIKQIYNEGNVDVIVNNPLTLTLAGFGFVDGSNKELESRYEFVSITNNGRLRMVLPSGNNFNQSELGQFNIRMAGVVIADQVDAAFYGLFNDRNVGIDMSLVNQYAGVLSIENTTNSSVTQAYNTGLINVVTENVITDQTVKISGNILGSNMDYEHLRNEGDINIEFNHNTTFASGNLYVYGLFEEVSQNKTANNGFNGGHISIIQNQATIINFNVFASGVTHANKNTNYFSEHDINHMSIENITGIHGSIDNVLNHGNILIDGSFNGSTRASGIVMINESLLTTAINLGNIINHNDIALTNGEVASAGISYLLAGQYAQVKDSANYGRVEALSLTTNGFAHASGIVVRNDLNANLSVVSSGTLSKYAKILFSINYGDIYAFSGNDESAYAITSETRSKASGIFASGLLTIMNTINYGNAYSKYLAAGIFGFVYLNRFGTIQSNQVYIANNMNYGKTRQITGYVSDYTINMMSIPTRTSFNAFSSFIGKFHTGTTTWEFLSNSSYALYPLDLINFGFNHNFDSIANMLGNAPATTMDPNLAGGDPRGQGNTLLTAIVEKLSTTNLNDQSIAPFTPKELGEHPKVAIYGMPIPKYQMDETTAGVFNPLFIFRRLPVRTSGPDQYLKNYFAYMPLDKANSDLVDRLEENTSNTYMGLYVLSSSEGINNGIFIPDHLDLETLNPHHLNEDPDTTWLGVKEDSNSIIYKLTIGMSQLEMTYATTIYDLEIMQVDSNGNPIQNGLTLKKPIIDEDRGMITYYLPSNASIINHITSSQVMTTSFVEASEGVGRKVPDYYDANLGDWVYKWVGDYKKVGDDYVAIGPYDTVGTHHVTFSSIQYEIEYNRSNEILVPVYSRSPVLSNIPGLNYVHKHVDHIYSWTGNQGNYRYIATGYTRSTATPADPGYGAYRFVTHSNPGTQTLPYYINGTYEYVGPSKELVTYVESEQSINTVFDDAGVYFQANLAPDTYMLANGATFYENGSPILTSTTIPLSYGIYDSLNDATTGELIDKLEYHYGSVRVFSDQYDGMNPNTYRDYQIRIIRTADQYLDSLNTLSVNGINAMPSYSDFRDVIATQDIHYEKDGDLGVLSFSYSILNASNEYNVLPLINLYHDVTDEMIDRSLYILLSGVVVNENQFNNLTGVWGIGVTVIDFEVTDKLPSGAYRLELELVTGEVAMIHFSKIESSNGFLLDITYQGKVVVPQNGNIFSNIPFGIHYLTSDESTHIVNFTNLESLTNIYEEDLTNGLLPDYLENMTISPFATLISVDLSITMIDSYRYRYTITYDIEAEDGTPFTYTHVLEENEISTTPEFVYQNGGEIEKPYGDLMIGYNESPTIRVELDTDRIYFPHDEVLNIYATFTPENGVDQAIENQHYFMSLISGIGYQVDFNKNTPIGYYQTHAEYEYTINLWGQSFTWVYVFDTISAHKLKNNESMLLNITFVSDTVFSGFNTIVDTEVINEPMYINYLQHPETRKMSVLPTTGIFYGEYANLPDYWIIGQVQRTSLTAYTPNFILPDGAIIRRVVDQENIGYEYQSILLTTDFEGTDGVIKYIQYRVYAHDYDDNPTNYTDYFVAVQDVTNNIRFNLTVINDTDEIFDKIFVKINVCRVLDEETPCTINDMILSMNALSYYDATTDSYINNQFQTTAYGVYLIYVDLPVGYTFSVQVQQVSIDGSQFFLEDSVLPRKYYVTITIIEQAYDEAWGYQEIIDYEPQDN</sequence>
<proteinExistence type="predicted"/>
<name>A0AAW6UBZ5_9MOLU</name>
<keyword evidence="2" id="KW-1185">Reference proteome</keyword>